<gene>
    <name evidence="2" type="ORF">DdX_16163</name>
</gene>
<dbReference type="EMBL" id="JAKKPZ010000121">
    <property type="protein sequence ID" value="KAI1701331.1"/>
    <property type="molecule type" value="Genomic_DNA"/>
</dbReference>
<dbReference type="AlphaFoldDB" id="A0AAD4MP79"/>
<feature type="region of interest" description="Disordered" evidence="1">
    <location>
        <begin position="121"/>
        <end position="182"/>
    </location>
</feature>
<protein>
    <submittedName>
        <fullName evidence="2">Uncharacterized protein</fullName>
    </submittedName>
</protein>
<proteinExistence type="predicted"/>
<keyword evidence="3" id="KW-1185">Reference proteome</keyword>
<comment type="caution">
    <text evidence="2">The sequence shown here is derived from an EMBL/GenBank/DDBJ whole genome shotgun (WGS) entry which is preliminary data.</text>
</comment>
<reference evidence="2" key="1">
    <citation type="submission" date="2022-01" db="EMBL/GenBank/DDBJ databases">
        <title>Genome Sequence Resource for Two Populations of Ditylenchus destructor, the Migratory Endoparasitic Phytonematode.</title>
        <authorList>
            <person name="Zhang H."/>
            <person name="Lin R."/>
            <person name="Xie B."/>
        </authorList>
    </citation>
    <scope>NUCLEOTIDE SEQUENCE</scope>
    <source>
        <strain evidence="2">BazhouSP</strain>
    </source>
</reference>
<organism evidence="2 3">
    <name type="scientific">Ditylenchus destructor</name>
    <dbReference type="NCBI Taxonomy" id="166010"/>
    <lineage>
        <taxon>Eukaryota</taxon>
        <taxon>Metazoa</taxon>
        <taxon>Ecdysozoa</taxon>
        <taxon>Nematoda</taxon>
        <taxon>Chromadorea</taxon>
        <taxon>Rhabditida</taxon>
        <taxon>Tylenchina</taxon>
        <taxon>Tylenchomorpha</taxon>
        <taxon>Sphaerularioidea</taxon>
        <taxon>Anguinidae</taxon>
        <taxon>Anguininae</taxon>
        <taxon>Ditylenchus</taxon>
    </lineage>
</organism>
<name>A0AAD4MP79_9BILA</name>
<sequence length="289" mass="32767">MANRLVLVPEDLYRGLLSAPTRPLALDNDDIGAQYTKRKMFAARRNKTLNASTRNTLYQQELRRFLKMRKQAKEKPIKVELDNMVNLLTKMAAANSEAVTTDPENDQKLVGFNEANMLTPATKPKHEASKQSNENVSPELGAQPESNMASKKRSRKKAKKNTPASSSPEETPQRTTNLQSLAEQQFVDKKVERAMEILKKQKDKFGITDKGRILDRKGQRVPGSDAKEALRRYFFPIVGHTPPGTNVFINRIAKEPDIIQLKRTEYKPTARSTNVSRRSLSSFIPNTWM</sequence>
<evidence type="ECO:0000256" key="1">
    <source>
        <dbReference type="SAM" id="MobiDB-lite"/>
    </source>
</evidence>
<evidence type="ECO:0000313" key="3">
    <source>
        <dbReference type="Proteomes" id="UP001201812"/>
    </source>
</evidence>
<accession>A0AAD4MP79</accession>
<evidence type="ECO:0000313" key="2">
    <source>
        <dbReference type="EMBL" id="KAI1701331.1"/>
    </source>
</evidence>
<feature type="compositionally biased region" description="Basic residues" evidence="1">
    <location>
        <begin position="150"/>
        <end position="160"/>
    </location>
</feature>
<dbReference type="Proteomes" id="UP001201812">
    <property type="component" value="Unassembled WGS sequence"/>
</dbReference>
<feature type="compositionally biased region" description="Polar residues" evidence="1">
    <location>
        <begin position="162"/>
        <end position="182"/>
    </location>
</feature>